<dbReference type="AlphaFoldDB" id="A0A0A8YXC3"/>
<proteinExistence type="predicted"/>
<feature type="region of interest" description="Disordered" evidence="1">
    <location>
        <begin position="1"/>
        <end position="47"/>
    </location>
</feature>
<feature type="compositionally biased region" description="Low complexity" evidence="1">
    <location>
        <begin position="8"/>
        <end position="47"/>
    </location>
</feature>
<reference evidence="2" key="1">
    <citation type="submission" date="2014-09" db="EMBL/GenBank/DDBJ databases">
        <authorList>
            <person name="Magalhaes I.L.F."/>
            <person name="Oliveira U."/>
            <person name="Santos F.R."/>
            <person name="Vidigal T.H.D.A."/>
            <person name="Brescovit A.D."/>
            <person name="Santos A.J."/>
        </authorList>
    </citation>
    <scope>NUCLEOTIDE SEQUENCE</scope>
    <source>
        <tissue evidence="2">Shoot tissue taken approximately 20 cm above the soil surface</tissue>
    </source>
</reference>
<evidence type="ECO:0000256" key="1">
    <source>
        <dbReference type="SAM" id="MobiDB-lite"/>
    </source>
</evidence>
<reference evidence="2" key="2">
    <citation type="journal article" date="2015" name="Data Brief">
        <title>Shoot transcriptome of the giant reed, Arundo donax.</title>
        <authorList>
            <person name="Barrero R.A."/>
            <person name="Guerrero F.D."/>
            <person name="Moolhuijzen P."/>
            <person name="Goolsby J.A."/>
            <person name="Tidwell J."/>
            <person name="Bellgard S.E."/>
            <person name="Bellgard M.I."/>
        </authorList>
    </citation>
    <scope>NUCLEOTIDE SEQUENCE</scope>
    <source>
        <tissue evidence="2">Shoot tissue taken approximately 20 cm above the soil surface</tissue>
    </source>
</reference>
<organism evidence="2">
    <name type="scientific">Arundo donax</name>
    <name type="common">Giant reed</name>
    <name type="synonym">Donax arundinaceus</name>
    <dbReference type="NCBI Taxonomy" id="35708"/>
    <lineage>
        <taxon>Eukaryota</taxon>
        <taxon>Viridiplantae</taxon>
        <taxon>Streptophyta</taxon>
        <taxon>Embryophyta</taxon>
        <taxon>Tracheophyta</taxon>
        <taxon>Spermatophyta</taxon>
        <taxon>Magnoliopsida</taxon>
        <taxon>Liliopsida</taxon>
        <taxon>Poales</taxon>
        <taxon>Poaceae</taxon>
        <taxon>PACMAD clade</taxon>
        <taxon>Arundinoideae</taxon>
        <taxon>Arundineae</taxon>
        <taxon>Arundo</taxon>
    </lineage>
</organism>
<protein>
    <submittedName>
        <fullName evidence="2">Uncharacterized protein</fullName>
    </submittedName>
</protein>
<name>A0A0A8YXC3_ARUDO</name>
<accession>A0A0A8YXC3</accession>
<dbReference type="EMBL" id="GBRH01267832">
    <property type="protein sequence ID" value="JAD30063.1"/>
    <property type="molecule type" value="Transcribed_RNA"/>
</dbReference>
<sequence>MGSPEPGGPARLRAPAASCAARRRAPAPTWSAGSGGSCSHAAASRAE</sequence>
<evidence type="ECO:0000313" key="2">
    <source>
        <dbReference type="EMBL" id="JAD30063.1"/>
    </source>
</evidence>